<keyword evidence="3" id="KW-1185">Reference proteome</keyword>
<feature type="coiled-coil region" evidence="1">
    <location>
        <begin position="78"/>
        <end position="105"/>
    </location>
</feature>
<name>A0A7C8IJT6_9PLEO</name>
<protein>
    <submittedName>
        <fullName evidence="2">Uncharacterized protein</fullName>
    </submittedName>
</protein>
<evidence type="ECO:0000256" key="1">
    <source>
        <dbReference type="SAM" id="Coils"/>
    </source>
</evidence>
<evidence type="ECO:0000313" key="2">
    <source>
        <dbReference type="EMBL" id="KAF2876050.1"/>
    </source>
</evidence>
<accession>A0A7C8IJT6</accession>
<sequence>MDSFSSALETPAYFASLSRMTVRALDFKNALFHYYHQTWLRAHCSLTALVFQHGVKWFATNTLQNNKSLRRSITDRTVKGYLDQVLALQEKMRAAEKSMAKLVREERWLDARFWLLRSHVAKKREAEQEGDIYLVTWSSVEAELDSRRVESEQKRKNKSKSK</sequence>
<evidence type="ECO:0000313" key="3">
    <source>
        <dbReference type="Proteomes" id="UP000481861"/>
    </source>
</evidence>
<reference evidence="2 3" key="1">
    <citation type="submission" date="2020-01" db="EMBL/GenBank/DDBJ databases">
        <authorList>
            <consortium name="DOE Joint Genome Institute"/>
            <person name="Haridas S."/>
            <person name="Albert R."/>
            <person name="Binder M."/>
            <person name="Bloem J."/>
            <person name="Labutti K."/>
            <person name="Salamov A."/>
            <person name="Andreopoulos B."/>
            <person name="Baker S.E."/>
            <person name="Barry K."/>
            <person name="Bills G."/>
            <person name="Bluhm B.H."/>
            <person name="Cannon C."/>
            <person name="Castanera R."/>
            <person name="Culley D.E."/>
            <person name="Daum C."/>
            <person name="Ezra D."/>
            <person name="Gonzalez J.B."/>
            <person name="Henrissat B."/>
            <person name="Kuo A."/>
            <person name="Liang C."/>
            <person name="Lipzen A."/>
            <person name="Lutzoni F."/>
            <person name="Magnuson J."/>
            <person name="Mondo S."/>
            <person name="Nolan M."/>
            <person name="Ohm R."/>
            <person name="Pangilinan J."/>
            <person name="Park H.-J.H."/>
            <person name="Ramirez L."/>
            <person name="Alfaro M."/>
            <person name="Sun H."/>
            <person name="Tritt A."/>
            <person name="Yoshinaga Y."/>
            <person name="Zwiers L.-H.L."/>
            <person name="Turgeon B.G."/>
            <person name="Goodwin S.B."/>
            <person name="Spatafora J.W."/>
            <person name="Crous P.W."/>
            <person name="Grigoriev I.V."/>
        </authorList>
    </citation>
    <scope>NUCLEOTIDE SEQUENCE [LARGE SCALE GENOMIC DNA]</scope>
    <source>
        <strain evidence="2 3">CBS 611.86</strain>
    </source>
</reference>
<proteinExistence type="predicted"/>
<comment type="caution">
    <text evidence="2">The sequence shown here is derived from an EMBL/GenBank/DDBJ whole genome shotgun (WGS) entry which is preliminary data.</text>
</comment>
<dbReference type="EMBL" id="JAADJZ010000004">
    <property type="protein sequence ID" value="KAF2876050.1"/>
    <property type="molecule type" value="Genomic_DNA"/>
</dbReference>
<dbReference type="Proteomes" id="UP000481861">
    <property type="component" value="Unassembled WGS sequence"/>
</dbReference>
<dbReference type="AlphaFoldDB" id="A0A7C8IJT6"/>
<keyword evidence="1" id="KW-0175">Coiled coil</keyword>
<gene>
    <name evidence="2" type="ORF">BDV95DRAFT_603434</name>
</gene>
<organism evidence="2 3">
    <name type="scientific">Massariosphaeria phaeospora</name>
    <dbReference type="NCBI Taxonomy" id="100035"/>
    <lineage>
        <taxon>Eukaryota</taxon>
        <taxon>Fungi</taxon>
        <taxon>Dikarya</taxon>
        <taxon>Ascomycota</taxon>
        <taxon>Pezizomycotina</taxon>
        <taxon>Dothideomycetes</taxon>
        <taxon>Pleosporomycetidae</taxon>
        <taxon>Pleosporales</taxon>
        <taxon>Pleosporales incertae sedis</taxon>
        <taxon>Massariosphaeria</taxon>
    </lineage>
</organism>